<evidence type="ECO:0000313" key="2">
    <source>
        <dbReference type="Proteomes" id="UP000192923"/>
    </source>
</evidence>
<gene>
    <name evidence="1" type="ORF">SAMN02949497_4109</name>
</gene>
<dbReference type="AlphaFoldDB" id="A0A1Y6D7D7"/>
<sequence length="81" mass="9105">MNPIEQLHREIDQLPVPLAQEALDLLRGLRARHPLPAEPRTTLIGPEALRLAEKLGFVGCLDAEPELSETYKAHLDWSDKT</sequence>
<dbReference type="STRING" id="1760988.SAMN02949497_4109"/>
<accession>A0A1Y6D7D7</accession>
<dbReference type="RefSeq" id="WP_085215564.1">
    <property type="nucleotide sequence ID" value="NZ_FXAM01000001.1"/>
</dbReference>
<protein>
    <submittedName>
        <fullName evidence="1">Uncharacterized protein</fullName>
    </submittedName>
</protein>
<organism evidence="1 2">
    <name type="scientific">Methylomagnum ishizawai</name>
    <dbReference type="NCBI Taxonomy" id="1760988"/>
    <lineage>
        <taxon>Bacteria</taxon>
        <taxon>Pseudomonadati</taxon>
        <taxon>Pseudomonadota</taxon>
        <taxon>Gammaproteobacteria</taxon>
        <taxon>Methylococcales</taxon>
        <taxon>Methylococcaceae</taxon>
        <taxon>Methylomagnum</taxon>
    </lineage>
</organism>
<name>A0A1Y6D7D7_9GAMM</name>
<evidence type="ECO:0000313" key="1">
    <source>
        <dbReference type="EMBL" id="SMF96703.1"/>
    </source>
</evidence>
<dbReference type="OrthoDB" id="5772236at2"/>
<dbReference type="Proteomes" id="UP000192923">
    <property type="component" value="Unassembled WGS sequence"/>
</dbReference>
<proteinExistence type="predicted"/>
<dbReference type="EMBL" id="FXAM01000001">
    <property type="protein sequence ID" value="SMF96703.1"/>
    <property type="molecule type" value="Genomic_DNA"/>
</dbReference>
<reference evidence="1 2" key="1">
    <citation type="submission" date="2016-12" db="EMBL/GenBank/DDBJ databases">
        <authorList>
            <person name="Song W.-J."/>
            <person name="Kurnit D.M."/>
        </authorList>
    </citation>
    <scope>NUCLEOTIDE SEQUENCE [LARGE SCALE GENOMIC DNA]</scope>
    <source>
        <strain evidence="1 2">175</strain>
    </source>
</reference>
<keyword evidence="2" id="KW-1185">Reference proteome</keyword>